<evidence type="ECO:0000313" key="2">
    <source>
        <dbReference type="WBParaSite" id="jg22393"/>
    </source>
</evidence>
<name>A0A915DRK8_9BILA</name>
<reference evidence="2" key="1">
    <citation type="submission" date="2022-11" db="UniProtKB">
        <authorList>
            <consortium name="WormBaseParasite"/>
        </authorList>
    </citation>
    <scope>IDENTIFICATION</scope>
</reference>
<dbReference type="AlphaFoldDB" id="A0A915DRK8"/>
<dbReference type="Proteomes" id="UP000887574">
    <property type="component" value="Unplaced"/>
</dbReference>
<protein>
    <submittedName>
        <fullName evidence="2">Uncharacterized protein</fullName>
    </submittedName>
</protein>
<evidence type="ECO:0000313" key="1">
    <source>
        <dbReference type="Proteomes" id="UP000887574"/>
    </source>
</evidence>
<dbReference type="WBParaSite" id="jg22393">
    <property type="protein sequence ID" value="jg22393"/>
    <property type="gene ID" value="jg22393"/>
</dbReference>
<proteinExistence type="predicted"/>
<keyword evidence="1" id="KW-1185">Reference proteome</keyword>
<accession>A0A915DRK8</accession>
<sequence>MEIQKYDVLRACQTVQFNLTNECFDIDSVVEYLHKGKLENQTMKLFVTNEAAMKLVDLLKQRFLHRTHAVSTSFSYTA</sequence>
<organism evidence="1 2">
    <name type="scientific">Ditylenchus dipsaci</name>
    <dbReference type="NCBI Taxonomy" id="166011"/>
    <lineage>
        <taxon>Eukaryota</taxon>
        <taxon>Metazoa</taxon>
        <taxon>Ecdysozoa</taxon>
        <taxon>Nematoda</taxon>
        <taxon>Chromadorea</taxon>
        <taxon>Rhabditida</taxon>
        <taxon>Tylenchina</taxon>
        <taxon>Tylenchomorpha</taxon>
        <taxon>Sphaerularioidea</taxon>
        <taxon>Anguinidae</taxon>
        <taxon>Anguininae</taxon>
        <taxon>Ditylenchus</taxon>
    </lineage>
</organism>